<organism evidence="1 2">
    <name type="scientific">Rivibacter subsaxonicus</name>
    <dbReference type="NCBI Taxonomy" id="457575"/>
    <lineage>
        <taxon>Bacteria</taxon>
        <taxon>Pseudomonadati</taxon>
        <taxon>Pseudomonadota</taxon>
        <taxon>Betaproteobacteria</taxon>
        <taxon>Burkholderiales</taxon>
        <taxon>Rivibacter</taxon>
    </lineage>
</organism>
<dbReference type="InterPro" id="IPR011009">
    <property type="entry name" value="Kinase-like_dom_sf"/>
</dbReference>
<dbReference type="EMBL" id="SHKP01000009">
    <property type="protein sequence ID" value="RZT92570.1"/>
    <property type="molecule type" value="Genomic_DNA"/>
</dbReference>
<evidence type="ECO:0000313" key="2">
    <source>
        <dbReference type="Proteomes" id="UP000293671"/>
    </source>
</evidence>
<sequence>MTTVKQHIAAYEDWLREQCEVVEDDLDKKHQRMRRSAFDFLRASFFRWAATIEGICPSLLDAPKTRCVGDIHVENFGTWRDGQARLVWGINDFDEAASMPYVLDLVRLATSARLAPRLRIDSVDAEQALLEGYWQGLEQPRPLLLDEHEPWLKPLVSGGRNAAREFWKDIDGCAQTTPPAPVRKALIRALPKEARVFGFAKQSKGSGSLGRPRFIITAEWQGGRIVREAKAVVPSAWHWAHSRKSRPSRLLDLAFGEFRAADPSLTISAGFVLRRVAPDAHKVELDDVTGRQLGADLLAAMGRDLAAVHAAHKRRGRTILDDLSSREPGWLHAATDAAESALQRDFDVLRLAGVDGA</sequence>
<protein>
    <submittedName>
        <fullName evidence="1">Uncharacterized protein (DUF2252 family)</fullName>
    </submittedName>
</protein>
<dbReference type="PANTHER" id="PTHR39441:SF1">
    <property type="entry name" value="DUF2252 DOMAIN-CONTAINING PROTEIN"/>
    <property type="match status" value="1"/>
</dbReference>
<dbReference type="OrthoDB" id="1491115at2"/>
<dbReference type="Proteomes" id="UP000293671">
    <property type="component" value="Unassembled WGS sequence"/>
</dbReference>
<dbReference type="InterPro" id="IPR018721">
    <property type="entry name" value="DUF2252"/>
</dbReference>
<dbReference type="RefSeq" id="WP_130434630.1">
    <property type="nucleotide sequence ID" value="NZ_SHKP01000009.1"/>
</dbReference>
<gene>
    <name evidence="1" type="ORF">EV670_3548</name>
</gene>
<evidence type="ECO:0000313" key="1">
    <source>
        <dbReference type="EMBL" id="RZT92570.1"/>
    </source>
</evidence>
<reference evidence="1 2" key="1">
    <citation type="submission" date="2019-02" db="EMBL/GenBank/DDBJ databases">
        <title>Genomic Encyclopedia of Type Strains, Phase IV (KMG-IV): sequencing the most valuable type-strain genomes for metagenomic binning, comparative biology and taxonomic classification.</title>
        <authorList>
            <person name="Goeker M."/>
        </authorList>
    </citation>
    <scope>NUCLEOTIDE SEQUENCE [LARGE SCALE GENOMIC DNA]</scope>
    <source>
        <strain evidence="1 2">DSM 19570</strain>
    </source>
</reference>
<keyword evidence="2" id="KW-1185">Reference proteome</keyword>
<proteinExistence type="predicted"/>
<name>A0A4Q7VAG7_9BURK</name>
<dbReference type="Pfam" id="PF10009">
    <property type="entry name" value="DUF2252"/>
    <property type="match status" value="1"/>
</dbReference>
<comment type="caution">
    <text evidence="1">The sequence shown here is derived from an EMBL/GenBank/DDBJ whole genome shotgun (WGS) entry which is preliminary data.</text>
</comment>
<dbReference type="SUPFAM" id="SSF56112">
    <property type="entry name" value="Protein kinase-like (PK-like)"/>
    <property type="match status" value="1"/>
</dbReference>
<accession>A0A4Q7VAG7</accession>
<dbReference type="AlphaFoldDB" id="A0A4Q7VAG7"/>
<dbReference type="PANTHER" id="PTHR39441">
    <property type="entry name" value="DUF2252 DOMAIN-CONTAINING PROTEIN"/>
    <property type="match status" value="1"/>
</dbReference>